<accession>A0A8S9QCF3</accession>
<evidence type="ECO:0000313" key="2">
    <source>
        <dbReference type="Proteomes" id="UP000712600"/>
    </source>
</evidence>
<dbReference type="AlphaFoldDB" id="A0A8S9QCF3"/>
<organism evidence="1 2">
    <name type="scientific">Brassica cretica</name>
    <name type="common">Mustard</name>
    <dbReference type="NCBI Taxonomy" id="69181"/>
    <lineage>
        <taxon>Eukaryota</taxon>
        <taxon>Viridiplantae</taxon>
        <taxon>Streptophyta</taxon>
        <taxon>Embryophyta</taxon>
        <taxon>Tracheophyta</taxon>
        <taxon>Spermatophyta</taxon>
        <taxon>Magnoliopsida</taxon>
        <taxon>eudicotyledons</taxon>
        <taxon>Gunneridae</taxon>
        <taxon>Pentapetalae</taxon>
        <taxon>rosids</taxon>
        <taxon>malvids</taxon>
        <taxon>Brassicales</taxon>
        <taxon>Brassicaceae</taxon>
        <taxon>Brassiceae</taxon>
        <taxon>Brassica</taxon>
    </lineage>
</organism>
<evidence type="ECO:0000313" key="1">
    <source>
        <dbReference type="EMBL" id="KAF3535854.1"/>
    </source>
</evidence>
<dbReference type="EMBL" id="QGKX02001290">
    <property type="protein sequence ID" value="KAF3535854.1"/>
    <property type="molecule type" value="Genomic_DNA"/>
</dbReference>
<comment type="caution">
    <text evidence="1">The sequence shown here is derived from an EMBL/GenBank/DDBJ whole genome shotgun (WGS) entry which is preliminary data.</text>
</comment>
<proteinExistence type="predicted"/>
<dbReference type="Proteomes" id="UP000712600">
    <property type="component" value="Unassembled WGS sequence"/>
</dbReference>
<protein>
    <submittedName>
        <fullName evidence="1">Uncharacterized protein</fullName>
    </submittedName>
</protein>
<name>A0A8S9QCF3_BRACR</name>
<gene>
    <name evidence="1" type="ORF">F2Q69_00021262</name>
</gene>
<reference evidence="1" key="1">
    <citation type="submission" date="2019-12" db="EMBL/GenBank/DDBJ databases">
        <title>Genome sequencing and annotation of Brassica cretica.</title>
        <authorList>
            <person name="Studholme D.J."/>
            <person name="Sarris P."/>
        </authorList>
    </citation>
    <scope>NUCLEOTIDE SEQUENCE</scope>
    <source>
        <strain evidence="1">PFS-109/04</strain>
        <tissue evidence="1">Leaf</tissue>
    </source>
</reference>
<sequence length="60" mass="7231">MKGEVNPLILKFKEQVKPKINNKAQTLMFKVKMTQGEVINMEVRKLVKKVRYQKKPWKRM</sequence>